<protein>
    <recommendedName>
        <fullName evidence="3">Virulence factor EsxB</fullName>
    </recommendedName>
</protein>
<sequence>MSDLFFDGSKVEEAISSAKLIEDSLQTTHKKCTSIVQYVNGAKWSGKSRDAFLTYMEIIEQYHADINKNYKKQKKALENLKDYSGDFEESSISTEVKNL</sequence>
<gene>
    <name evidence="1" type="ORF">MCOL2_18774</name>
</gene>
<dbReference type="EMBL" id="AODM01000073">
    <property type="protein sequence ID" value="EUJ47065.1"/>
    <property type="molecule type" value="Genomic_DNA"/>
</dbReference>
<dbReference type="SUPFAM" id="SSF140453">
    <property type="entry name" value="EsxAB dimer-like"/>
    <property type="match status" value="1"/>
</dbReference>
<dbReference type="AlphaFoldDB" id="W7DD48"/>
<evidence type="ECO:0000313" key="1">
    <source>
        <dbReference type="EMBL" id="EUJ47065.1"/>
    </source>
</evidence>
<evidence type="ECO:0008006" key="3">
    <source>
        <dbReference type="Google" id="ProtNLM"/>
    </source>
</evidence>
<evidence type="ECO:0000313" key="2">
    <source>
        <dbReference type="Proteomes" id="UP000019241"/>
    </source>
</evidence>
<proteinExistence type="predicted"/>
<organism evidence="1 2">
    <name type="scientific">Listeria fleischmannii FSL S10-1203</name>
    <dbReference type="NCBI Taxonomy" id="1265822"/>
    <lineage>
        <taxon>Bacteria</taxon>
        <taxon>Bacillati</taxon>
        <taxon>Bacillota</taxon>
        <taxon>Bacilli</taxon>
        <taxon>Bacillales</taxon>
        <taxon>Listeriaceae</taxon>
        <taxon>Listeria</taxon>
    </lineage>
</organism>
<comment type="caution">
    <text evidence="1">The sequence shown here is derived from an EMBL/GenBank/DDBJ whole genome shotgun (WGS) entry which is preliminary data.</text>
</comment>
<dbReference type="PATRIC" id="fig|1265822.4.peg.3829"/>
<accession>W7DD48</accession>
<dbReference type="RefSeq" id="WP_036065083.1">
    <property type="nucleotide sequence ID" value="NZ_AODM01000073.1"/>
</dbReference>
<name>W7DD48_9LIST</name>
<dbReference type="Proteomes" id="UP000019241">
    <property type="component" value="Unassembled WGS sequence"/>
</dbReference>
<dbReference type="InterPro" id="IPR036689">
    <property type="entry name" value="ESAT-6-like_sf"/>
</dbReference>
<dbReference type="InterPro" id="IPR010310">
    <property type="entry name" value="T7SS_ESAT-6-like"/>
</dbReference>
<dbReference type="Pfam" id="PF06013">
    <property type="entry name" value="WXG100"/>
    <property type="match status" value="1"/>
</dbReference>
<reference evidence="1 2" key="1">
    <citation type="submission" date="2012-12" db="EMBL/GenBank/DDBJ databases">
        <title>Novel taxa of Listeriaceae from agricultural environments in the United States.</title>
        <authorList>
            <person name="den Bakker H.C."/>
            <person name="Allred A."/>
            <person name="Warchocki S."/>
            <person name="Wright E.M."/>
            <person name="Burrell A."/>
            <person name="Nightingale K.K."/>
            <person name="Kephart D."/>
            <person name="Wiedmann M."/>
        </authorList>
    </citation>
    <scope>NUCLEOTIDE SEQUENCE [LARGE SCALE GENOMIC DNA]</scope>
    <source>
        <strain evidence="1 2">FSL S10-1203</strain>
    </source>
</reference>